<comment type="caution">
    <text evidence="10">The sequence shown here is derived from an EMBL/GenBank/DDBJ whole genome shotgun (WGS) entry which is preliminary data.</text>
</comment>
<reference evidence="10 11" key="1">
    <citation type="submission" date="2017-11" db="EMBL/GenBank/DDBJ databases">
        <title>De-novo sequencing of pomegranate (Punica granatum L.) genome.</title>
        <authorList>
            <person name="Akparov Z."/>
            <person name="Amiraslanov A."/>
            <person name="Hajiyeva S."/>
            <person name="Abbasov M."/>
            <person name="Kaur K."/>
            <person name="Hamwieh A."/>
            <person name="Solovyev V."/>
            <person name="Salamov A."/>
            <person name="Braich B."/>
            <person name="Kosarev P."/>
            <person name="Mahmoud A."/>
            <person name="Hajiyev E."/>
            <person name="Babayeva S."/>
            <person name="Izzatullayeva V."/>
            <person name="Mammadov A."/>
            <person name="Mammadov A."/>
            <person name="Sharifova S."/>
            <person name="Ojaghi J."/>
            <person name="Eynullazada K."/>
            <person name="Bayramov B."/>
            <person name="Abdulazimova A."/>
            <person name="Shahmuradov I."/>
        </authorList>
    </citation>
    <scope>NUCLEOTIDE SEQUENCE [LARGE SCALE GENOMIC DNA]</scope>
    <source>
        <strain evidence="11">cv. AG2017</strain>
        <tissue evidence="10">Leaf</tissue>
    </source>
</reference>
<dbReference type="EMBL" id="PGOL01005420">
    <property type="protein sequence ID" value="PKI35257.1"/>
    <property type="molecule type" value="Genomic_DNA"/>
</dbReference>
<keyword evidence="5" id="KW-0067">ATP-binding</keyword>
<evidence type="ECO:0000256" key="8">
    <source>
        <dbReference type="ARBA" id="ARBA00025781"/>
    </source>
</evidence>
<evidence type="ECO:0000256" key="5">
    <source>
        <dbReference type="ARBA" id="ARBA00022840"/>
    </source>
</evidence>
<evidence type="ECO:0000256" key="7">
    <source>
        <dbReference type="ARBA" id="ARBA00025556"/>
    </source>
</evidence>
<dbReference type="InterPro" id="IPR044960">
    <property type="entry name" value="RCA-like"/>
</dbReference>
<protein>
    <recommendedName>
        <fullName evidence="9">Ribulose bisphosphate carboxylase/oxygenase activase AAA helical domain-containing protein</fullName>
    </recommendedName>
</protein>
<evidence type="ECO:0000259" key="9">
    <source>
        <dbReference type="Pfam" id="PF21228"/>
    </source>
</evidence>
<keyword evidence="6" id="KW-0809">Transit peptide</keyword>
<gene>
    <name evidence="10" type="ORF">CRG98_044348</name>
</gene>
<evidence type="ECO:0000313" key="10">
    <source>
        <dbReference type="EMBL" id="PKI35257.1"/>
    </source>
</evidence>
<dbReference type="GO" id="GO:0005524">
    <property type="term" value="F:ATP binding"/>
    <property type="evidence" value="ECO:0007669"/>
    <property type="project" value="UniProtKB-KW"/>
</dbReference>
<evidence type="ECO:0000256" key="4">
    <source>
        <dbReference type="ARBA" id="ARBA00022741"/>
    </source>
</evidence>
<organism evidence="10 11">
    <name type="scientific">Punica granatum</name>
    <name type="common">Pomegranate</name>
    <dbReference type="NCBI Taxonomy" id="22663"/>
    <lineage>
        <taxon>Eukaryota</taxon>
        <taxon>Viridiplantae</taxon>
        <taxon>Streptophyta</taxon>
        <taxon>Embryophyta</taxon>
        <taxon>Tracheophyta</taxon>
        <taxon>Spermatophyta</taxon>
        <taxon>Magnoliopsida</taxon>
        <taxon>eudicotyledons</taxon>
        <taxon>Gunneridae</taxon>
        <taxon>Pentapetalae</taxon>
        <taxon>rosids</taxon>
        <taxon>malvids</taxon>
        <taxon>Myrtales</taxon>
        <taxon>Lythraceae</taxon>
        <taxon>Punica</taxon>
    </lineage>
</organism>
<feature type="domain" description="Ribulose bisphosphate carboxylase/oxygenase activase AAA helical" evidence="9">
    <location>
        <begin position="103"/>
        <end position="164"/>
    </location>
</feature>
<accession>A0A2I0HU69</accession>
<evidence type="ECO:0000256" key="1">
    <source>
        <dbReference type="ARBA" id="ARBA00004470"/>
    </source>
</evidence>
<dbReference type="GO" id="GO:0009570">
    <property type="term" value="C:chloroplast stroma"/>
    <property type="evidence" value="ECO:0007669"/>
    <property type="project" value="UniProtKB-SubCell"/>
</dbReference>
<keyword evidence="2" id="KW-0150">Chloroplast</keyword>
<dbReference type="GO" id="GO:0046863">
    <property type="term" value="F:ribulose-1,5-bisphosphate carboxylase/oxygenase activator activity"/>
    <property type="evidence" value="ECO:0007669"/>
    <property type="project" value="TreeGrafter"/>
</dbReference>
<comment type="similarity">
    <text evidence="8">Belongs to the RuBisCO activase family.</text>
</comment>
<keyword evidence="3" id="KW-0934">Plastid</keyword>
<dbReference type="STRING" id="22663.A0A2I0HU69"/>
<comment type="function">
    <text evidence="7">Activation of RuBisCO (ribulose-1,5-bisphosphate carboxylase/oxygenase; EC 4.1.1.39) involves the ATP-dependent carboxylation of the epsilon-amino group of lysine leading to a carbamate structure.</text>
</comment>
<dbReference type="InterPro" id="IPR048571">
    <property type="entry name" value="RuBisCO_activase_AAA_helical"/>
</dbReference>
<dbReference type="AlphaFoldDB" id="A0A2I0HU69"/>
<proteinExistence type="inferred from homology"/>
<dbReference type="Pfam" id="PF21228">
    <property type="entry name" value="RuBisCO_activase_AAA_helical"/>
    <property type="match status" value="1"/>
</dbReference>
<evidence type="ECO:0000256" key="2">
    <source>
        <dbReference type="ARBA" id="ARBA00022528"/>
    </source>
</evidence>
<evidence type="ECO:0000256" key="3">
    <source>
        <dbReference type="ARBA" id="ARBA00022640"/>
    </source>
</evidence>
<evidence type="ECO:0000313" key="11">
    <source>
        <dbReference type="Proteomes" id="UP000233551"/>
    </source>
</evidence>
<name>A0A2I0HU69_PUNGR</name>
<dbReference type="Gene3D" id="1.10.8.1070">
    <property type="match status" value="1"/>
</dbReference>
<keyword evidence="4" id="KW-0547">Nucleotide-binding</keyword>
<dbReference type="Proteomes" id="UP000233551">
    <property type="component" value="Unassembled WGS sequence"/>
</dbReference>
<evidence type="ECO:0000256" key="6">
    <source>
        <dbReference type="ARBA" id="ARBA00022946"/>
    </source>
</evidence>
<dbReference type="PANTHER" id="PTHR32429:SF32">
    <property type="entry name" value="RIBULOSE BISPHOSPHATE CARBOXYLASE_OXYGENASE ACTIVASE, CHLOROPLASTIC"/>
    <property type="match status" value="1"/>
</dbReference>
<dbReference type="GO" id="GO:0009579">
    <property type="term" value="C:thylakoid"/>
    <property type="evidence" value="ECO:0007669"/>
    <property type="project" value="TreeGrafter"/>
</dbReference>
<dbReference type="PANTHER" id="PTHR32429">
    <property type="match status" value="1"/>
</dbReference>
<sequence length="191" mass="20992">MENPHVPIIVTDDGFSTLYAPLFVMVTKSSSTGPLPLKAVLVSALVSSGSNDVPQKDIVKLVDTFPSQSVGDSLVVKLEGVRRKSSFQIVLSCDLVILEYYADFFGALRARVYDDEVGKWIAGVGVESIRKKLFNSKEGHRTIEQPEMTLEKLLKYGNMLVQEQGNVKRVILANKYLSKAALGDANEDSIK</sequence>
<comment type="subcellular location">
    <subcellularLocation>
        <location evidence="1">Plastid</location>
        <location evidence="1">Chloroplast stroma</location>
    </subcellularLocation>
</comment>
<keyword evidence="11" id="KW-1185">Reference proteome</keyword>